<gene>
    <name evidence="4" type="ORF">AOQ84DRAFT_376100</name>
</gene>
<feature type="compositionally biased region" description="Basic and acidic residues" evidence="1">
    <location>
        <begin position="122"/>
        <end position="140"/>
    </location>
</feature>
<dbReference type="InterPro" id="IPR021711">
    <property type="entry name" value="DUF3295"/>
</dbReference>
<accession>A0A8E2F237</accession>
<organism evidence="4 5">
    <name type="scientific">Glonium stellatum</name>
    <dbReference type="NCBI Taxonomy" id="574774"/>
    <lineage>
        <taxon>Eukaryota</taxon>
        <taxon>Fungi</taxon>
        <taxon>Dikarya</taxon>
        <taxon>Ascomycota</taxon>
        <taxon>Pezizomycotina</taxon>
        <taxon>Dothideomycetes</taxon>
        <taxon>Pleosporomycetidae</taxon>
        <taxon>Gloniales</taxon>
        <taxon>Gloniaceae</taxon>
        <taxon>Glonium</taxon>
    </lineage>
</organism>
<dbReference type="Pfam" id="PF11702">
    <property type="entry name" value="DUF3295"/>
    <property type="match status" value="1"/>
</dbReference>
<feature type="domain" description="DUF3295" evidence="3">
    <location>
        <begin position="86"/>
        <end position="578"/>
    </location>
</feature>
<feature type="region of interest" description="Disordered" evidence="1">
    <location>
        <begin position="417"/>
        <end position="452"/>
    </location>
</feature>
<dbReference type="EMBL" id="KV749501">
    <property type="protein sequence ID" value="OCL09147.1"/>
    <property type="molecule type" value="Genomic_DNA"/>
</dbReference>
<dbReference type="AlphaFoldDB" id="A0A8E2F237"/>
<keyword evidence="5" id="KW-1185">Reference proteome</keyword>
<feature type="region of interest" description="Disordered" evidence="1">
    <location>
        <begin position="321"/>
        <end position="396"/>
    </location>
</feature>
<dbReference type="GO" id="GO:0005737">
    <property type="term" value="C:cytoplasm"/>
    <property type="evidence" value="ECO:0007669"/>
    <property type="project" value="TreeGrafter"/>
</dbReference>
<dbReference type="OrthoDB" id="5054775at2759"/>
<sequence>MPFRSENPIVRVEPSSMHTIDTRNVENLFGLWSVFSKCAESMEDGKRYENLSWRLWNRETFCCAPDHNPVFSPRWSLMRKLSNDLHVPGLSTSVDSDSSISDSSRTANTSRSDSTSSRPQIRRQDSTESRSRGREKHITPIDLEKIVNSIKEKKELEPLSPLRSQLPQMLPLHEPTPCEDTTPRPSSPPPTARMVPDSSTSTVATAMGSDRSSMSPHIGSDVSTSTDLSSHSIVHGFAIGRISSSIRSKTQLSTPTPILKAAIPLKEPAKKKAAVFTLGGSSDEGDNSSFETQMYLAKQSSLSDGLKKTALNRKMTSFKDEVTMRTIQDNRSSESDEAIETDSESEEEEEEDDSDDNAIEDDDYEDDEDQWEDEDASGPSSVNDRELFQRVDSRPNLTSHRSLLTTLMHEGDRAQALQNAASRSTPAMRRSRTSSPNGPSLATSPQEDSGLMMRSTQIPRSKPIIMTTSNTHPPALSPRTTRRNMLQTELTESLRKHLLWERQQKNATNNAVLKRHQSALAANPALRRAMTTSDIKSMNAFQREGAGKPSAYRDMAKNNSSYNEYFDQGLQEYHQKGW</sequence>
<dbReference type="GO" id="GO:0031930">
    <property type="term" value="P:mitochondria-nucleus signaling pathway"/>
    <property type="evidence" value="ECO:0007669"/>
    <property type="project" value="TreeGrafter"/>
</dbReference>
<feature type="compositionally biased region" description="Basic and acidic residues" evidence="1">
    <location>
        <begin position="383"/>
        <end position="393"/>
    </location>
</feature>
<protein>
    <submittedName>
        <fullName evidence="4">DUF1752-domain-containing protein</fullName>
    </submittedName>
</protein>
<feature type="domain" description="Nitrogen regulatory protein areA GATA-like" evidence="2">
    <location>
        <begin position="31"/>
        <end position="58"/>
    </location>
</feature>
<dbReference type="Pfam" id="PF08550">
    <property type="entry name" value="GATA_AreA"/>
    <property type="match status" value="1"/>
</dbReference>
<dbReference type="PANTHER" id="PTHR28014">
    <property type="entry name" value="NEGATIVE REGULATOR OF RAS-CAMP PATHWAY"/>
    <property type="match status" value="1"/>
</dbReference>
<evidence type="ECO:0000313" key="5">
    <source>
        <dbReference type="Proteomes" id="UP000250140"/>
    </source>
</evidence>
<dbReference type="PANTHER" id="PTHR28014:SF1">
    <property type="entry name" value="NEGATIVE REGULATOR OF RAS-CAMP PATHWAY"/>
    <property type="match status" value="1"/>
</dbReference>
<dbReference type="GO" id="GO:0000122">
    <property type="term" value="P:negative regulation of transcription by RNA polymerase II"/>
    <property type="evidence" value="ECO:0007669"/>
    <property type="project" value="TreeGrafter"/>
</dbReference>
<proteinExistence type="predicted"/>
<reference evidence="4 5" key="1">
    <citation type="journal article" date="2016" name="Nat. Commun.">
        <title>Ectomycorrhizal ecology is imprinted in the genome of the dominant symbiotic fungus Cenococcum geophilum.</title>
        <authorList>
            <consortium name="DOE Joint Genome Institute"/>
            <person name="Peter M."/>
            <person name="Kohler A."/>
            <person name="Ohm R.A."/>
            <person name="Kuo A."/>
            <person name="Krutzmann J."/>
            <person name="Morin E."/>
            <person name="Arend M."/>
            <person name="Barry K.W."/>
            <person name="Binder M."/>
            <person name="Choi C."/>
            <person name="Clum A."/>
            <person name="Copeland A."/>
            <person name="Grisel N."/>
            <person name="Haridas S."/>
            <person name="Kipfer T."/>
            <person name="LaButti K."/>
            <person name="Lindquist E."/>
            <person name="Lipzen A."/>
            <person name="Maire R."/>
            <person name="Meier B."/>
            <person name="Mihaltcheva S."/>
            <person name="Molinier V."/>
            <person name="Murat C."/>
            <person name="Poggeler S."/>
            <person name="Quandt C.A."/>
            <person name="Sperisen C."/>
            <person name="Tritt A."/>
            <person name="Tisserant E."/>
            <person name="Crous P.W."/>
            <person name="Henrissat B."/>
            <person name="Nehls U."/>
            <person name="Egli S."/>
            <person name="Spatafora J.W."/>
            <person name="Grigoriev I.V."/>
            <person name="Martin F.M."/>
        </authorList>
    </citation>
    <scope>NUCLEOTIDE SEQUENCE [LARGE SCALE GENOMIC DNA]</scope>
    <source>
        <strain evidence="4 5">CBS 207.34</strain>
    </source>
</reference>
<feature type="compositionally biased region" description="Low complexity" evidence="1">
    <location>
        <begin position="91"/>
        <end position="110"/>
    </location>
</feature>
<evidence type="ECO:0000313" key="4">
    <source>
        <dbReference type="EMBL" id="OCL09147.1"/>
    </source>
</evidence>
<feature type="region of interest" description="Disordered" evidence="1">
    <location>
        <begin position="90"/>
        <end position="140"/>
    </location>
</feature>
<evidence type="ECO:0000259" key="2">
    <source>
        <dbReference type="Pfam" id="PF08550"/>
    </source>
</evidence>
<feature type="compositionally biased region" description="Polar residues" evidence="1">
    <location>
        <begin position="433"/>
        <end position="447"/>
    </location>
</feature>
<feature type="compositionally biased region" description="Acidic residues" evidence="1">
    <location>
        <begin position="335"/>
        <end position="376"/>
    </location>
</feature>
<feature type="compositionally biased region" description="Polar residues" evidence="1">
    <location>
        <begin position="197"/>
        <end position="227"/>
    </location>
</feature>
<dbReference type="InterPro" id="IPR053043">
    <property type="entry name" value="Ras-cAMP_regulatory"/>
</dbReference>
<evidence type="ECO:0000256" key="1">
    <source>
        <dbReference type="SAM" id="MobiDB-lite"/>
    </source>
</evidence>
<feature type="region of interest" description="Disordered" evidence="1">
    <location>
        <begin position="156"/>
        <end position="227"/>
    </location>
</feature>
<name>A0A8E2F237_9PEZI</name>
<evidence type="ECO:0000259" key="3">
    <source>
        <dbReference type="Pfam" id="PF11702"/>
    </source>
</evidence>
<dbReference type="GO" id="GO:0006808">
    <property type="term" value="P:regulation of nitrogen utilization"/>
    <property type="evidence" value="ECO:0007669"/>
    <property type="project" value="TreeGrafter"/>
</dbReference>
<dbReference type="Proteomes" id="UP000250140">
    <property type="component" value="Unassembled WGS sequence"/>
</dbReference>
<dbReference type="InterPro" id="IPR013860">
    <property type="entry name" value="AreA_GATA"/>
</dbReference>